<feature type="compositionally biased region" description="Low complexity" evidence="1">
    <location>
        <begin position="505"/>
        <end position="519"/>
    </location>
</feature>
<evidence type="ECO:0000313" key="3">
    <source>
        <dbReference type="Proteomes" id="UP001371218"/>
    </source>
</evidence>
<keyword evidence="3" id="KW-1185">Reference proteome</keyword>
<feature type="region of interest" description="Disordered" evidence="1">
    <location>
        <begin position="505"/>
        <end position="524"/>
    </location>
</feature>
<sequence length="578" mass="59019">MLAGCSALSPQIFSDRLLVERAADGTYKATAGSPPRALAEVVTEVQKVQGRYIAAVAEQSNATPQLGAGLVGLSALALLATINGSSAKDVAGIGVAGAAGYTYGNSLISRPRLDVYRAGAAALACALTAAEPFREGQATLGQPGDGLEKETLYGLRQRVKLREATLTAKVDAAEGLTRTVNKVVAEAKPQVCRQTSPRPTCAAAPAGATASEAQALAASCLARQKAWDKGCTPAQLGEVDVEQADPAALAAISEAKSELKAVKATTALAQRTISALAGAGPLLWDRSVAIQLKVSEEVDKTVPSLAAIFEAARAQGGIAARLTAPEKAASEAAQPMGKLEGARVDLTAMKTREKNRTLTAGETDQLAEIRAATVALRTARVSLDTLAADALGPHPEQAQKALAQCAVEVKSTTLRVFPPGDSATMAAGETRVFYVASGGQVPVAEAEANGERTALPVRLEGGQFRFDYTVPATAQAGDTVVLHFRDGTAFEHTVTVTVGEAPAAAASTAPASAGGSRPSLAKDMDPDTLARLGLAAGATDAQIYAAIDRCQASGKAPKTGLWDAATQQAFKSGACKAA</sequence>
<evidence type="ECO:0000256" key="1">
    <source>
        <dbReference type="SAM" id="MobiDB-lite"/>
    </source>
</evidence>
<proteinExistence type="predicted"/>
<gene>
    <name evidence="2" type="ORF">AACH06_23575</name>
</gene>
<evidence type="ECO:0000313" key="2">
    <source>
        <dbReference type="EMBL" id="MEK8033815.1"/>
    </source>
</evidence>
<reference evidence="2 3" key="1">
    <citation type="submission" date="2024-04" db="EMBL/GenBank/DDBJ databases">
        <title>Novel species of the genus Ideonella isolated from streams.</title>
        <authorList>
            <person name="Lu H."/>
        </authorList>
    </citation>
    <scope>NUCLEOTIDE SEQUENCE [LARGE SCALE GENOMIC DNA]</scope>
    <source>
        <strain evidence="2 3">DXS29W</strain>
    </source>
</reference>
<dbReference type="Proteomes" id="UP001371218">
    <property type="component" value="Unassembled WGS sequence"/>
</dbReference>
<comment type="caution">
    <text evidence="2">The sequence shown here is derived from an EMBL/GenBank/DDBJ whole genome shotgun (WGS) entry which is preliminary data.</text>
</comment>
<accession>A0ABU9BZ24</accession>
<dbReference type="RefSeq" id="WP_341428237.1">
    <property type="nucleotide sequence ID" value="NZ_JBBUTG010000021.1"/>
</dbReference>
<protein>
    <submittedName>
        <fullName evidence="2">Uncharacterized protein</fullName>
    </submittedName>
</protein>
<name>A0ABU9BZ24_9BURK</name>
<dbReference type="EMBL" id="JBBUTG010000021">
    <property type="protein sequence ID" value="MEK8033815.1"/>
    <property type="molecule type" value="Genomic_DNA"/>
</dbReference>
<organism evidence="2 3">
    <name type="scientific">Ideonella lacteola</name>
    <dbReference type="NCBI Taxonomy" id="2984193"/>
    <lineage>
        <taxon>Bacteria</taxon>
        <taxon>Pseudomonadati</taxon>
        <taxon>Pseudomonadota</taxon>
        <taxon>Betaproteobacteria</taxon>
        <taxon>Burkholderiales</taxon>
        <taxon>Sphaerotilaceae</taxon>
        <taxon>Ideonella</taxon>
    </lineage>
</organism>